<feature type="region of interest" description="Disordered" evidence="1">
    <location>
        <begin position="431"/>
        <end position="467"/>
    </location>
</feature>
<sequence length="487" mass="52469">MSSSGPSSFVAGDENLDLHHFFSFTRDSEAADSTFPLLPNSPPAVTRLASPFAGPHEDIQRQPIGWPSSSAAGCSNDLDTIDFDEFLALDEGHDGSPAVVEQRSSPPPSEIPSTPPKETTVTPRQSKKISAATDLKAAQAEIAQLKTALETENPQHELLGAPAGHFTTTSPCKRKSVGCEVSLPKRQALNIMGPIEAMWSLGVTEDERRAFRKNLASPAAPSSTEAHLDFSPPANSAHYISSQEDPEISPEDLLSMQQFLRDNTDLIHSTSQQVSTSTITSNMTPYAGNTKTKRTALKRAPKSFSKSTTKNAVKVTKKTTIPKKTQHKRTVSTSAITTPPPNALSGHRSMEEILGLNFYSLNDQEKCRVLLPMLRGLDPKELETSLAELPCIQAKGSSHHVRVARAIRNSPPTPEADAELAVKLTTGIPPTPTPIIEASHSPSPAPRASPSHQELPTSIGVSEDHGAIRQREALEKAELLQAQGKKR</sequence>
<dbReference type="EMBL" id="RZGK01000012">
    <property type="protein sequence ID" value="KAF9694962.1"/>
    <property type="molecule type" value="Genomic_DNA"/>
</dbReference>
<organism evidence="2 3">
    <name type="scientific">Ascochyta lentis</name>
    <dbReference type="NCBI Taxonomy" id="205686"/>
    <lineage>
        <taxon>Eukaryota</taxon>
        <taxon>Fungi</taxon>
        <taxon>Dikarya</taxon>
        <taxon>Ascomycota</taxon>
        <taxon>Pezizomycotina</taxon>
        <taxon>Dothideomycetes</taxon>
        <taxon>Pleosporomycetidae</taxon>
        <taxon>Pleosporales</taxon>
        <taxon>Pleosporineae</taxon>
        <taxon>Didymellaceae</taxon>
        <taxon>Ascochyta</taxon>
    </lineage>
</organism>
<feature type="compositionally biased region" description="Low complexity" evidence="1">
    <location>
        <begin position="434"/>
        <end position="452"/>
    </location>
</feature>
<reference evidence="2" key="2">
    <citation type="submission" date="2020-09" db="EMBL/GenBank/DDBJ databases">
        <title>Reference genome assembly for Australian Ascochyta lentis isolate Al4.</title>
        <authorList>
            <person name="Lee R.C."/>
            <person name="Farfan-Caceres L.M."/>
            <person name="Debler J.W."/>
            <person name="Williams A.H."/>
            <person name="Henares B.M."/>
        </authorList>
    </citation>
    <scope>NUCLEOTIDE SEQUENCE</scope>
    <source>
        <strain evidence="2">Al4</strain>
    </source>
</reference>
<feature type="region of interest" description="Disordered" evidence="1">
    <location>
        <begin position="269"/>
        <end position="346"/>
    </location>
</feature>
<accession>A0A8H7J2A9</accession>
<dbReference type="AlphaFoldDB" id="A0A8H7J2A9"/>
<feature type="compositionally biased region" description="Pro residues" evidence="1">
    <location>
        <begin position="105"/>
        <end position="115"/>
    </location>
</feature>
<evidence type="ECO:0000313" key="3">
    <source>
        <dbReference type="Proteomes" id="UP000651452"/>
    </source>
</evidence>
<feature type="compositionally biased region" description="Low complexity" evidence="1">
    <location>
        <begin position="305"/>
        <end position="314"/>
    </location>
</feature>
<gene>
    <name evidence="2" type="ORF">EKO04_006901</name>
</gene>
<reference evidence="2" key="1">
    <citation type="submission" date="2018-12" db="EMBL/GenBank/DDBJ databases">
        <authorList>
            <person name="Syme R.A."/>
            <person name="Farfan-Caceres L."/>
            <person name="Lichtenzveig J."/>
        </authorList>
    </citation>
    <scope>NUCLEOTIDE SEQUENCE</scope>
    <source>
        <strain evidence="2">Al4</strain>
    </source>
</reference>
<protein>
    <submittedName>
        <fullName evidence="2">Uncharacterized protein</fullName>
    </submittedName>
</protein>
<dbReference type="Proteomes" id="UP000651452">
    <property type="component" value="Unassembled WGS sequence"/>
</dbReference>
<evidence type="ECO:0000313" key="2">
    <source>
        <dbReference type="EMBL" id="KAF9694962.1"/>
    </source>
</evidence>
<feature type="region of interest" description="Disordered" evidence="1">
    <location>
        <begin position="216"/>
        <end position="248"/>
    </location>
</feature>
<feature type="compositionally biased region" description="Basic residues" evidence="1">
    <location>
        <begin position="291"/>
        <end position="301"/>
    </location>
</feature>
<comment type="caution">
    <text evidence="2">The sequence shown here is derived from an EMBL/GenBank/DDBJ whole genome shotgun (WGS) entry which is preliminary data.</text>
</comment>
<feature type="compositionally biased region" description="Basic residues" evidence="1">
    <location>
        <begin position="315"/>
        <end position="330"/>
    </location>
</feature>
<dbReference type="OrthoDB" id="3793563at2759"/>
<evidence type="ECO:0000256" key="1">
    <source>
        <dbReference type="SAM" id="MobiDB-lite"/>
    </source>
</evidence>
<proteinExistence type="predicted"/>
<feature type="compositionally biased region" description="Low complexity" evidence="1">
    <location>
        <begin position="269"/>
        <end position="281"/>
    </location>
</feature>
<keyword evidence="3" id="KW-1185">Reference proteome</keyword>
<feature type="region of interest" description="Disordered" evidence="1">
    <location>
        <begin position="95"/>
        <end position="129"/>
    </location>
</feature>
<name>A0A8H7J2A9_9PLEO</name>